<name>A0AAU1U151_9ACTN</name>
<evidence type="ECO:0000313" key="1">
    <source>
        <dbReference type="EMBL" id="WTS11329.1"/>
    </source>
</evidence>
<organism evidence="1">
    <name type="scientific">Streptomyces sp. NBC_00119</name>
    <dbReference type="NCBI Taxonomy" id="2975659"/>
    <lineage>
        <taxon>Bacteria</taxon>
        <taxon>Bacillati</taxon>
        <taxon>Actinomycetota</taxon>
        <taxon>Actinomycetes</taxon>
        <taxon>Kitasatosporales</taxon>
        <taxon>Streptomycetaceae</taxon>
        <taxon>Streptomyces</taxon>
    </lineage>
</organism>
<reference evidence="1" key="1">
    <citation type="submission" date="2022-10" db="EMBL/GenBank/DDBJ databases">
        <title>The complete genomes of actinobacterial strains from the NBC collection.</title>
        <authorList>
            <person name="Joergensen T.S."/>
            <person name="Alvarez Arevalo M."/>
            <person name="Sterndorff E.B."/>
            <person name="Faurdal D."/>
            <person name="Vuksanovic O."/>
            <person name="Mourched A.-S."/>
            <person name="Charusanti P."/>
            <person name="Shaw S."/>
            <person name="Blin K."/>
            <person name="Weber T."/>
        </authorList>
    </citation>
    <scope>NUCLEOTIDE SEQUENCE</scope>
    <source>
        <strain evidence="1">NBC_00119</strain>
    </source>
</reference>
<sequence>MADIEFPDDLIERERAAWEQIPAGAPTVNTAFAVQQAVSAFAAEVGEPRIDVEMALKRIVRHPEPEAA</sequence>
<gene>
    <name evidence="1" type="ORF">OHU69_09760</name>
</gene>
<evidence type="ECO:0008006" key="2">
    <source>
        <dbReference type="Google" id="ProtNLM"/>
    </source>
</evidence>
<protein>
    <recommendedName>
        <fullName evidence="2">CopG family transcriptional regulator</fullName>
    </recommendedName>
</protein>
<proteinExistence type="predicted"/>
<dbReference type="EMBL" id="CP108195">
    <property type="protein sequence ID" value="WTS11329.1"/>
    <property type="molecule type" value="Genomic_DNA"/>
</dbReference>
<dbReference type="AlphaFoldDB" id="A0AAU1U151"/>
<accession>A0AAU1U151</accession>